<evidence type="ECO:0000256" key="2">
    <source>
        <dbReference type="SAM" id="Coils"/>
    </source>
</evidence>
<dbReference type="PROSITE" id="PS50082">
    <property type="entry name" value="WD_REPEATS_2"/>
    <property type="match status" value="1"/>
</dbReference>
<dbReference type="SMART" id="SM00320">
    <property type="entry name" value="WD40"/>
    <property type="match status" value="4"/>
</dbReference>
<dbReference type="PANTHER" id="PTHR19920:SF0">
    <property type="entry name" value="CYTOSOLIC IRON-SULFUR PROTEIN ASSEMBLY PROTEIN CIAO1-RELATED"/>
    <property type="match status" value="1"/>
</dbReference>
<proteinExistence type="predicted"/>
<organism evidence="3 4">
    <name type="scientific">Paramecium pentaurelia</name>
    <dbReference type="NCBI Taxonomy" id="43138"/>
    <lineage>
        <taxon>Eukaryota</taxon>
        <taxon>Sar</taxon>
        <taxon>Alveolata</taxon>
        <taxon>Ciliophora</taxon>
        <taxon>Intramacronucleata</taxon>
        <taxon>Oligohymenophorea</taxon>
        <taxon>Peniculida</taxon>
        <taxon>Parameciidae</taxon>
        <taxon>Paramecium</taxon>
    </lineage>
</organism>
<evidence type="ECO:0000256" key="1">
    <source>
        <dbReference type="PROSITE-ProRule" id="PRU00221"/>
    </source>
</evidence>
<comment type="caution">
    <text evidence="3">The sequence shown here is derived from an EMBL/GenBank/DDBJ whole genome shotgun (WGS) entry which is preliminary data.</text>
</comment>
<gene>
    <name evidence="3" type="ORF">PPENT_87.1.T0660128</name>
</gene>
<dbReference type="GO" id="GO:0016226">
    <property type="term" value="P:iron-sulfur cluster assembly"/>
    <property type="evidence" value="ECO:0007669"/>
    <property type="project" value="TreeGrafter"/>
</dbReference>
<dbReference type="AlphaFoldDB" id="A0A8S1VN34"/>
<dbReference type="EMBL" id="CAJJDO010000066">
    <property type="protein sequence ID" value="CAD8177019.1"/>
    <property type="molecule type" value="Genomic_DNA"/>
</dbReference>
<keyword evidence="2" id="KW-0175">Coiled coil</keyword>
<name>A0A8S1VN34_9CILI</name>
<evidence type="ECO:0000313" key="3">
    <source>
        <dbReference type="EMBL" id="CAD8177019.1"/>
    </source>
</evidence>
<accession>A0A8S1VN34</accession>
<evidence type="ECO:0000313" key="4">
    <source>
        <dbReference type="Proteomes" id="UP000689195"/>
    </source>
</evidence>
<dbReference type="Pfam" id="PF00400">
    <property type="entry name" value="WD40"/>
    <property type="match status" value="3"/>
</dbReference>
<reference evidence="3" key="1">
    <citation type="submission" date="2021-01" db="EMBL/GenBank/DDBJ databases">
        <authorList>
            <consortium name="Genoscope - CEA"/>
            <person name="William W."/>
        </authorList>
    </citation>
    <scope>NUCLEOTIDE SEQUENCE</scope>
</reference>
<sequence length="509" mass="59858">MNCTRHIQFPITSICIAPHQCQCKRKLCIDCQYEHGVDIRYTVPTHRFQEMVLKQIKESKIDQNSDFTEQRKNFLMILSQTENMLKKIWQQLQESIKKIYDTIETQDESYLKIMNTNFNPTDLSNTDLEILVQIVQGKTLNEWKAQKDSYLQKLQKIKDCLEKEIKASNGKLKKEIKEKSQLNEMKSQSSFNLKQFTYQIIQANSIKQQESCWAIAVNKDCSIVATVCNTLIKIYEFKQGILKLNQILNQHQSEVTILNFMKQSNQLISADSGSILIWSYNYNSWICSQIIKGYSDCFRCIILNNNEDLFISSSNDNTIKFWVKKNEWTCQQIITDHSSCVHQLSLNKSQNQVISCGNDKLILVIEQQLPQKNWIVKQKIKIDCQGCRLCFINDNLFTFQPMSGNLMYVYEMSSASQQFYKSKDTIINQGNEVFVLFPQQFIKQKQLLMNKHDKYVHLIRYTENAEFKVEQSIQFGTNYLFGQLSDDGEYLITWDEQSYQIQIRRFKEI</sequence>
<keyword evidence="1" id="KW-0853">WD repeat</keyword>
<dbReference type="GO" id="GO:0097361">
    <property type="term" value="C:cytosolic [4Fe-4S] assembly targeting complex"/>
    <property type="evidence" value="ECO:0007669"/>
    <property type="project" value="TreeGrafter"/>
</dbReference>
<dbReference type="PANTHER" id="PTHR19920">
    <property type="entry name" value="WD40 PROTEIN CIAO1"/>
    <property type="match status" value="1"/>
</dbReference>
<feature type="coiled-coil region" evidence="2">
    <location>
        <begin position="151"/>
        <end position="178"/>
    </location>
</feature>
<protein>
    <submittedName>
        <fullName evidence="3">Uncharacterized protein</fullName>
    </submittedName>
</protein>
<feature type="repeat" description="WD" evidence="1">
    <location>
        <begin position="291"/>
        <end position="322"/>
    </location>
</feature>
<dbReference type="Proteomes" id="UP000689195">
    <property type="component" value="Unassembled WGS sequence"/>
</dbReference>
<dbReference type="OrthoDB" id="6252103at2759"/>
<dbReference type="InterPro" id="IPR001680">
    <property type="entry name" value="WD40_rpt"/>
</dbReference>
<keyword evidence="4" id="KW-1185">Reference proteome</keyword>